<dbReference type="EMBL" id="SDMP01000017">
    <property type="protein sequence ID" value="RYQ98593.1"/>
    <property type="molecule type" value="Genomic_DNA"/>
</dbReference>
<dbReference type="AlphaFoldDB" id="A0A444Y9J6"/>
<organism evidence="2 3">
    <name type="scientific">Arachis hypogaea</name>
    <name type="common">Peanut</name>
    <dbReference type="NCBI Taxonomy" id="3818"/>
    <lineage>
        <taxon>Eukaryota</taxon>
        <taxon>Viridiplantae</taxon>
        <taxon>Streptophyta</taxon>
        <taxon>Embryophyta</taxon>
        <taxon>Tracheophyta</taxon>
        <taxon>Spermatophyta</taxon>
        <taxon>Magnoliopsida</taxon>
        <taxon>eudicotyledons</taxon>
        <taxon>Gunneridae</taxon>
        <taxon>Pentapetalae</taxon>
        <taxon>rosids</taxon>
        <taxon>fabids</taxon>
        <taxon>Fabales</taxon>
        <taxon>Fabaceae</taxon>
        <taxon>Papilionoideae</taxon>
        <taxon>50 kb inversion clade</taxon>
        <taxon>dalbergioids sensu lato</taxon>
        <taxon>Dalbergieae</taxon>
        <taxon>Pterocarpus clade</taxon>
        <taxon>Arachis</taxon>
    </lineage>
</organism>
<dbReference type="Proteomes" id="UP000289738">
    <property type="component" value="Chromosome B07"/>
</dbReference>
<comment type="caution">
    <text evidence="2">The sequence shown here is derived from an EMBL/GenBank/DDBJ whole genome shotgun (WGS) entry which is preliminary data.</text>
</comment>
<sequence>MASIPDVVPESQQGGAPDGVEDVFQDENDDNVKPITIADDSDDELARCTPSGGGGAASSGTLQYSPRFSTLNLDAMRQQGVVGVPVGFGARDTQDTGRLVEFKVDQQFQDKEEVVLSVKTYSI</sequence>
<evidence type="ECO:0000256" key="1">
    <source>
        <dbReference type="SAM" id="MobiDB-lite"/>
    </source>
</evidence>
<feature type="compositionally biased region" description="Acidic residues" evidence="1">
    <location>
        <begin position="19"/>
        <end position="29"/>
    </location>
</feature>
<name>A0A444Y9J6_ARAHY</name>
<keyword evidence="3" id="KW-1185">Reference proteome</keyword>
<reference evidence="2 3" key="1">
    <citation type="submission" date="2019-01" db="EMBL/GenBank/DDBJ databases">
        <title>Sequencing of cultivated peanut Arachis hypogaea provides insights into genome evolution and oil improvement.</title>
        <authorList>
            <person name="Chen X."/>
        </authorList>
    </citation>
    <scope>NUCLEOTIDE SEQUENCE [LARGE SCALE GENOMIC DNA]</scope>
    <source>
        <strain evidence="3">cv. Fuhuasheng</strain>
        <tissue evidence="2">Leaves</tissue>
    </source>
</reference>
<proteinExistence type="predicted"/>
<evidence type="ECO:0000313" key="3">
    <source>
        <dbReference type="Proteomes" id="UP000289738"/>
    </source>
</evidence>
<protein>
    <submittedName>
        <fullName evidence="2">Uncharacterized protein</fullName>
    </submittedName>
</protein>
<feature type="region of interest" description="Disordered" evidence="1">
    <location>
        <begin position="1"/>
        <end position="63"/>
    </location>
</feature>
<accession>A0A444Y9J6</accession>
<evidence type="ECO:0000313" key="2">
    <source>
        <dbReference type="EMBL" id="RYQ98593.1"/>
    </source>
</evidence>
<gene>
    <name evidence="2" type="ORF">Ahy_B07g086338</name>
</gene>